<reference evidence="2" key="1">
    <citation type="submission" date="2021-10" db="EMBL/GenBank/DDBJ databases">
        <title>The complete genome sequence of Leeia sp. TBRC 13508.</title>
        <authorList>
            <person name="Charoenyingcharoen P."/>
            <person name="Yukphan P."/>
        </authorList>
    </citation>
    <scope>NUCLEOTIDE SEQUENCE</scope>
    <source>
        <strain evidence="2">TBRC 13508</strain>
    </source>
</reference>
<proteinExistence type="predicted"/>
<accession>A0ABS8D6W9</accession>
<organism evidence="2 3">
    <name type="scientific">Leeia speluncae</name>
    <dbReference type="NCBI Taxonomy" id="2884804"/>
    <lineage>
        <taxon>Bacteria</taxon>
        <taxon>Pseudomonadati</taxon>
        <taxon>Pseudomonadota</taxon>
        <taxon>Betaproteobacteria</taxon>
        <taxon>Neisseriales</taxon>
        <taxon>Leeiaceae</taxon>
        <taxon>Leeia</taxon>
    </lineage>
</organism>
<feature type="region of interest" description="Disordered" evidence="1">
    <location>
        <begin position="19"/>
        <end position="70"/>
    </location>
</feature>
<evidence type="ECO:0000256" key="1">
    <source>
        <dbReference type="SAM" id="MobiDB-lite"/>
    </source>
</evidence>
<feature type="compositionally biased region" description="Basic and acidic residues" evidence="1">
    <location>
        <begin position="35"/>
        <end position="70"/>
    </location>
</feature>
<gene>
    <name evidence="2" type="ORF">LIN78_10110</name>
</gene>
<dbReference type="RefSeq" id="WP_227180679.1">
    <property type="nucleotide sequence ID" value="NZ_JAJBZT010000005.1"/>
</dbReference>
<protein>
    <submittedName>
        <fullName evidence="2">Uncharacterized protein</fullName>
    </submittedName>
</protein>
<evidence type="ECO:0000313" key="3">
    <source>
        <dbReference type="Proteomes" id="UP001165395"/>
    </source>
</evidence>
<dbReference type="EMBL" id="JAJBZT010000005">
    <property type="protein sequence ID" value="MCB6183897.1"/>
    <property type="molecule type" value="Genomic_DNA"/>
</dbReference>
<evidence type="ECO:0000313" key="2">
    <source>
        <dbReference type="EMBL" id="MCB6183897.1"/>
    </source>
</evidence>
<name>A0ABS8D6W9_9NEIS</name>
<comment type="caution">
    <text evidence="2">The sequence shown here is derived from an EMBL/GenBank/DDBJ whole genome shotgun (WGS) entry which is preliminary data.</text>
</comment>
<keyword evidence="3" id="KW-1185">Reference proteome</keyword>
<sequence length="85" mass="10107">MKIHVIEQTYQIQTSTRQVKPIVSSSTDTTDLVVDSDRDQTGQEKDPDGRRYRERRQRQEKIAKERRSGFDRRSGRYYATFLIKV</sequence>
<feature type="compositionally biased region" description="Low complexity" evidence="1">
    <location>
        <begin position="23"/>
        <end position="33"/>
    </location>
</feature>
<dbReference type="Proteomes" id="UP001165395">
    <property type="component" value="Unassembled WGS sequence"/>
</dbReference>